<protein>
    <submittedName>
        <fullName evidence="2">Tc1-like transposase DDE domain-containing protein</fullName>
    </submittedName>
</protein>
<evidence type="ECO:0000313" key="1">
    <source>
        <dbReference type="Proteomes" id="UP000887566"/>
    </source>
</evidence>
<dbReference type="AlphaFoldDB" id="A0A914XE75"/>
<dbReference type="WBParaSite" id="PSAMB.scaffold7851size6998.g30687.t1">
    <property type="protein sequence ID" value="PSAMB.scaffold7851size6998.g30687.t1"/>
    <property type="gene ID" value="PSAMB.scaffold7851size6998.g30687"/>
</dbReference>
<evidence type="ECO:0000313" key="2">
    <source>
        <dbReference type="WBParaSite" id="PSAMB.scaffold7851size6998.g30687.t1"/>
    </source>
</evidence>
<reference evidence="2" key="1">
    <citation type="submission" date="2022-11" db="UniProtKB">
        <authorList>
            <consortium name="WormBaseParasite"/>
        </authorList>
    </citation>
    <scope>IDENTIFICATION</scope>
</reference>
<dbReference type="GO" id="GO:0003676">
    <property type="term" value="F:nucleic acid binding"/>
    <property type="evidence" value="ECO:0007669"/>
    <property type="project" value="InterPro"/>
</dbReference>
<accession>A0A914XE75</accession>
<dbReference type="InterPro" id="IPR036397">
    <property type="entry name" value="RNaseH_sf"/>
</dbReference>
<name>A0A914XE75_9BILA</name>
<organism evidence="1 2">
    <name type="scientific">Plectus sambesii</name>
    <dbReference type="NCBI Taxonomy" id="2011161"/>
    <lineage>
        <taxon>Eukaryota</taxon>
        <taxon>Metazoa</taxon>
        <taxon>Ecdysozoa</taxon>
        <taxon>Nematoda</taxon>
        <taxon>Chromadorea</taxon>
        <taxon>Plectida</taxon>
        <taxon>Plectina</taxon>
        <taxon>Plectoidea</taxon>
        <taxon>Plectidae</taxon>
        <taxon>Plectus</taxon>
    </lineage>
</organism>
<sequence length="38" mass="4326">KKPIPGWFKDNDVKVLPWPAQSPDLNPIEHLWGKSTAD</sequence>
<proteinExistence type="predicted"/>
<keyword evidence="1" id="KW-1185">Reference proteome</keyword>
<dbReference type="Gene3D" id="3.30.420.10">
    <property type="entry name" value="Ribonuclease H-like superfamily/Ribonuclease H"/>
    <property type="match status" value="1"/>
</dbReference>
<dbReference type="Proteomes" id="UP000887566">
    <property type="component" value="Unplaced"/>
</dbReference>